<dbReference type="InterPro" id="IPR037066">
    <property type="entry name" value="Plug_dom_sf"/>
</dbReference>
<sequence length="1071" mass="116923">MEKRLMTFIACLFLSLGMALAQTQVSGKVTSAEDGEPIIGASVKVVGTNTGTVTDIDGNFSLVLPNGKNSVKVSYIGMQDKTVVLKAGNNKIVLASDAKNLDEVVVTAMGITRQSKALGYSASVVGGEKLSESRTGDIMSGIAGKVAGVQISASSSDPGASNSVVIRGVSSLSGNNQPLYVVDGVPLSNNSTSSETSMVASANSLNESYDFGNGANAVNPDDVESMTILKGAAATALYGSRAANGVILITTKSGKKQSKGVGIEYNGGLQLESVLRLPQMQNQFGMGWYGNKTDVENGSWGPEFDGSSLRYGNIYDNSQQYKTYRAIKDNVKDFFDTGIRYNNSVSFNGATDVSNFFLSLSQIHDDGIIPTDADSYNKYTFSGRASHKIKNVTLNMSANYAYQKNNFVSTGQKAGSMYNCIMQTPRDISIAELKDLNNPFNTPGYYYTPYGVTNPYYILNNFKNEYEQERFYGKLQLDWDIVKDLKFSGRFGLDTTTGHHDTGQPNMSQLFNGTPNHADALAALTGETSQQTERTREIDLNAMLSYSHNFMDKLDVNAVAGLNGNERRYNYFYAEVTNLTIPTFYNLNNSSEKPTVDQYKQLRRLMGAYGQIDLGWDNWAYLTMTARNDWSSTLPKGNRSFFYPGVTGSVIFSQFLTPEMQNIITFGKVRAAWGKTGNDANVYMTSSVFAQGGANTSGWGTSQFPFTNGNYNAYSVGNVLGSPTLSPEMTTEFELGLNMAFLQNRLSFDVSYYNRVSDKQIFSLAMDPASGYTAQNTNLGKIRNRGVEALISGTPIKTKDFKWDISLNWTLNRSKVISLPEQLGGESVIYGLSGGTGLYAIVGEELGVFKAYTAQHDAEGHIIVDPKTGLPLKTTEQQIVGSMNSKYQMGISNTFSYKGVSLSFDFDIRKGGVMYSRTKSVNYFVGNAIQTAYNSRHPFIIPNSVVQTGTDANGAPVYSENTTALNATNLYDYWNNGANNYDADFLVDKSYVKLRSVVLSWDLPKAWLAKTFLTGVKVSVFGNNLFLWTPSSNTFIDPECTSFGNDLAGNYGEYSANPSSRKIGFNVSVKF</sequence>
<keyword evidence="10" id="KW-0732">Signal</keyword>
<dbReference type="GO" id="GO:0009279">
    <property type="term" value="C:cell outer membrane"/>
    <property type="evidence" value="ECO:0007669"/>
    <property type="project" value="UniProtKB-SubCell"/>
</dbReference>
<dbReference type="EMBL" id="VUNF01000008">
    <property type="protein sequence ID" value="MST77281.1"/>
    <property type="molecule type" value="Genomic_DNA"/>
</dbReference>
<dbReference type="InterPro" id="IPR012910">
    <property type="entry name" value="Plug_dom"/>
</dbReference>
<evidence type="ECO:0000256" key="1">
    <source>
        <dbReference type="ARBA" id="ARBA00004571"/>
    </source>
</evidence>
<dbReference type="SUPFAM" id="SSF56935">
    <property type="entry name" value="Porins"/>
    <property type="match status" value="1"/>
</dbReference>
<dbReference type="Pfam" id="PF07715">
    <property type="entry name" value="Plug"/>
    <property type="match status" value="1"/>
</dbReference>
<evidence type="ECO:0000256" key="4">
    <source>
        <dbReference type="ARBA" id="ARBA00022692"/>
    </source>
</evidence>
<dbReference type="Gene3D" id="2.60.40.1120">
    <property type="entry name" value="Carboxypeptidase-like, regulatory domain"/>
    <property type="match status" value="1"/>
</dbReference>
<dbReference type="FunFam" id="2.170.130.10:FF:000023">
    <property type="entry name" value="SusC/RagA family TonB-linked outer membrane protein"/>
    <property type="match status" value="1"/>
</dbReference>
<evidence type="ECO:0000256" key="7">
    <source>
        <dbReference type="ARBA" id="ARBA00023237"/>
    </source>
</evidence>
<dbReference type="InterPro" id="IPR023996">
    <property type="entry name" value="TonB-dep_OMP_SusC/RagA"/>
</dbReference>
<accession>A0A6I2TU11</accession>
<dbReference type="InterPro" id="IPR036942">
    <property type="entry name" value="Beta-barrel_TonB_sf"/>
</dbReference>
<evidence type="ECO:0000259" key="12">
    <source>
        <dbReference type="Pfam" id="PF07715"/>
    </source>
</evidence>
<keyword evidence="4 8" id="KW-0812">Transmembrane</keyword>
<evidence type="ECO:0000256" key="2">
    <source>
        <dbReference type="ARBA" id="ARBA00022448"/>
    </source>
</evidence>
<dbReference type="SUPFAM" id="SSF49464">
    <property type="entry name" value="Carboxypeptidase regulatory domain-like"/>
    <property type="match status" value="1"/>
</dbReference>
<feature type="domain" description="TonB-dependent receptor-like beta-barrel" evidence="11">
    <location>
        <begin position="437"/>
        <end position="830"/>
    </location>
</feature>
<evidence type="ECO:0000256" key="10">
    <source>
        <dbReference type="SAM" id="SignalP"/>
    </source>
</evidence>
<comment type="similarity">
    <text evidence="8 9">Belongs to the TonB-dependent receptor family.</text>
</comment>
<evidence type="ECO:0000256" key="5">
    <source>
        <dbReference type="ARBA" id="ARBA00023077"/>
    </source>
</evidence>
<evidence type="ECO:0000259" key="11">
    <source>
        <dbReference type="Pfam" id="PF00593"/>
    </source>
</evidence>
<dbReference type="NCBIfam" id="TIGR04057">
    <property type="entry name" value="SusC_RagA_signa"/>
    <property type="match status" value="1"/>
</dbReference>
<evidence type="ECO:0000313" key="14">
    <source>
        <dbReference type="Proteomes" id="UP000450161"/>
    </source>
</evidence>
<evidence type="ECO:0000256" key="8">
    <source>
        <dbReference type="PROSITE-ProRule" id="PRU01360"/>
    </source>
</evidence>
<dbReference type="InterPro" id="IPR039426">
    <property type="entry name" value="TonB-dep_rcpt-like"/>
</dbReference>
<dbReference type="InterPro" id="IPR000531">
    <property type="entry name" value="Beta-barrel_TonB"/>
</dbReference>
<dbReference type="Gene3D" id="2.170.130.10">
    <property type="entry name" value="TonB-dependent receptor, plug domain"/>
    <property type="match status" value="1"/>
</dbReference>
<reference evidence="13 14" key="1">
    <citation type="submission" date="2019-08" db="EMBL/GenBank/DDBJ databases">
        <title>In-depth cultivation of the pig gut microbiome towards novel bacterial diversity and tailored functional studies.</title>
        <authorList>
            <person name="Wylensek D."/>
            <person name="Hitch T.C.A."/>
            <person name="Clavel T."/>
        </authorList>
    </citation>
    <scope>NUCLEOTIDE SEQUENCE [LARGE SCALE GENOMIC DNA]</scope>
    <source>
        <strain evidence="13 14">LKV-178-WT-2C</strain>
    </source>
</reference>
<evidence type="ECO:0000313" key="13">
    <source>
        <dbReference type="EMBL" id="MST77281.1"/>
    </source>
</evidence>
<dbReference type="Pfam" id="PF00593">
    <property type="entry name" value="TonB_dep_Rec_b-barrel"/>
    <property type="match status" value="1"/>
</dbReference>
<dbReference type="Pfam" id="PF13715">
    <property type="entry name" value="CarbopepD_reg_2"/>
    <property type="match status" value="1"/>
</dbReference>
<dbReference type="Gene3D" id="2.40.170.20">
    <property type="entry name" value="TonB-dependent receptor, beta-barrel domain"/>
    <property type="match status" value="1"/>
</dbReference>
<organism evidence="13 14">
    <name type="scientific">Segatella copri</name>
    <dbReference type="NCBI Taxonomy" id="165179"/>
    <lineage>
        <taxon>Bacteria</taxon>
        <taxon>Pseudomonadati</taxon>
        <taxon>Bacteroidota</taxon>
        <taxon>Bacteroidia</taxon>
        <taxon>Bacteroidales</taxon>
        <taxon>Prevotellaceae</taxon>
        <taxon>Segatella</taxon>
    </lineage>
</organism>
<comment type="caution">
    <text evidence="13">The sequence shown here is derived from an EMBL/GenBank/DDBJ whole genome shotgun (WGS) entry which is preliminary data.</text>
</comment>
<feature type="domain" description="TonB-dependent receptor plug" evidence="12">
    <location>
        <begin position="119"/>
        <end position="246"/>
    </location>
</feature>
<comment type="subcellular location">
    <subcellularLocation>
        <location evidence="1 8">Cell outer membrane</location>
        <topology evidence="1 8">Multi-pass membrane protein</topology>
    </subcellularLocation>
</comment>
<keyword evidence="6 8" id="KW-0472">Membrane</keyword>
<feature type="signal peptide" evidence="10">
    <location>
        <begin position="1"/>
        <end position="21"/>
    </location>
</feature>
<proteinExistence type="inferred from homology"/>
<dbReference type="InterPro" id="IPR008969">
    <property type="entry name" value="CarboxyPept-like_regulatory"/>
</dbReference>
<dbReference type="PROSITE" id="PS52016">
    <property type="entry name" value="TONB_DEPENDENT_REC_3"/>
    <property type="match status" value="1"/>
</dbReference>
<evidence type="ECO:0000256" key="3">
    <source>
        <dbReference type="ARBA" id="ARBA00022452"/>
    </source>
</evidence>
<keyword evidence="3 8" id="KW-1134">Transmembrane beta strand</keyword>
<protein>
    <submittedName>
        <fullName evidence="13">SusC/RagA family TonB-linked outer membrane protein</fullName>
    </submittedName>
</protein>
<dbReference type="RefSeq" id="WP_154480767.1">
    <property type="nucleotide sequence ID" value="NZ_VUNF01000008.1"/>
</dbReference>
<gene>
    <name evidence="13" type="ORF">FYJ72_06220</name>
</gene>
<keyword evidence="2 8" id="KW-0813">Transport</keyword>
<name>A0A6I2TU11_9BACT</name>
<keyword evidence="7 8" id="KW-0998">Cell outer membrane</keyword>
<dbReference type="Proteomes" id="UP000450161">
    <property type="component" value="Unassembled WGS sequence"/>
</dbReference>
<evidence type="ECO:0000256" key="6">
    <source>
        <dbReference type="ARBA" id="ARBA00023136"/>
    </source>
</evidence>
<dbReference type="InterPro" id="IPR023997">
    <property type="entry name" value="TonB-dep_OMP_SusC/RagA_CS"/>
</dbReference>
<dbReference type="NCBIfam" id="TIGR04056">
    <property type="entry name" value="OMP_RagA_SusC"/>
    <property type="match status" value="1"/>
</dbReference>
<feature type="chain" id="PRO_5026208900" evidence="10">
    <location>
        <begin position="22"/>
        <end position="1071"/>
    </location>
</feature>
<keyword evidence="5 9" id="KW-0798">TonB box</keyword>
<dbReference type="AlphaFoldDB" id="A0A6I2TU11"/>
<evidence type="ECO:0000256" key="9">
    <source>
        <dbReference type="RuleBase" id="RU003357"/>
    </source>
</evidence>